<dbReference type="EMBL" id="GBRH01263719">
    <property type="protein sequence ID" value="JAD34176.1"/>
    <property type="molecule type" value="Transcribed_RNA"/>
</dbReference>
<reference evidence="1" key="2">
    <citation type="journal article" date="2015" name="Data Brief">
        <title>Shoot transcriptome of the giant reed, Arundo donax.</title>
        <authorList>
            <person name="Barrero R.A."/>
            <person name="Guerrero F.D."/>
            <person name="Moolhuijzen P."/>
            <person name="Goolsby J.A."/>
            <person name="Tidwell J."/>
            <person name="Bellgard S.E."/>
            <person name="Bellgard M.I."/>
        </authorList>
    </citation>
    <scope>NUCLEOTIDE SEQUENCE</scope>
    <source>
        <tissue evidence="1">Shoot tissue taken approximately 20 cm above the soil surface</tissue>
    </source>
</reference>
<proteinExistence type="predicted"/>
<name>A0A0A8Z5V6_ARUDO</name>
<organism evidence="1">
    <name type="scientific">Arundo donax</name>
    <name type="common">Giant reed</name>
    <name type="synonym">Donax arundinaceus</name>
    <dbReference type="NCBI Taxonomy" id="35708"/>
    <lineage>
        <taxon>Eukaryota</taxon>
        <taxon>Viridiplantae</taxon>
        <taxon>Streptophyta</taxon>
        <taxon>Embryophyta</taxon>
        <taxon>Tracheophyta</taxon>
        <taxon>Spermatophyta</taxon>
        <taxon>Magnoliopsida</taxon>
        <taxon>Liliopsida</taxon>
        <taxon>Poales</taxon>
        <taxon>Poaceae</taxon>
        <taxon>PACMAD clade</taxon>
        <taxon>Arundinoideae</taxon>
        <taxon>Arundineae</taxon>
        <taxon>Arundo</taxon>
    </lineage>
</organism>
<sequence length="30" mass="3366">MNSNNMADLYNCKPIVCYSTAMIANCVCYD</sequence>
<evidence type="ECO:0000313" key="1">
    <source>
        <dbReference type="EMBL" id="JAD34176.1"/>
    </source>
</evidence>
<reference evidence="1" key="1">
    <citation type="submission" date="2014-09" db="EMBL/GenBank/DDBJ databases">
        <authorList>
            <person name="Magalhaes I.L.F."/>
            <person name="Oliveira U."/>
            <person name="Santos F.R."/>
            <person name="Vidigal T.H.D.A."/>
            <person name="Brescovit A.D."/>
            <person name="Santos A.J."/>
        </authorList>
    </citation>
    <scope>NUCLEOTIDE SEQUENCE</scope>
    <source>
        <tissue evidence="1">Shoot tissue taken approximately 20 cm above the soil surface</tissue>
    </source>
</reference>
<dbReference type="AlphaFoldDB" id="A0A0A8Z5V6"/>
<accession>A0A0A8Z5V6</accession>
<protein>
    <submittedName>
        <fullName evidence="1">Uncharacterized protein</fullName>
    </submittedName>
</protein>